<organism evidence="2 3">
    <name type="scientific">Acaromyces ingoldii</name>
    <dbReference type="NCBI Taxonomy" id="215250"/>
    <lineage>
        <taxon>Eukaryota</taxon>
        <taxon>Fungi</taxon>
        <taxon>Dikarya</taxon>
        <taxon>Basidiomycota</taxon>
        <taxon>Ustilaginomycotina</taxon>
        <taxon>Exobasidiomycetes</taxon>
        <taxon>Exobasidiales</taxon>
        <taxon>Cryptobasidiaceae</taxon>
        <taxon>Acaromyces</taxon>
    </lineage>
</organism>
<proteinExistence type="predicted"/>
<dbReference type="InParanoid" id="A0A316YXT8"/>
<feature type="compositionally biased region" description="Low complexity" evidence="1">
    <location>
        <begin position="11"/>
        <end position="63"/>
    </location>
</feature>
<feature type="region of interest" description="Disordered" evidence="1">
    <location>
        <begin position="175"/>
        <end position="196"/>
    </location>
</feature>
<dbReference type="Proteomes" id="UP000245768">
    <property type="component" value="Unassembled WGS sequence"/>
</dbReference>
<feature type="compositionally biased region" description="Basic and acidic residues" evidence="1">
    <location>
        <begin position="355"/>
        <end position="370"/>
    </location>
</feature>
<dbReference type="PANTHER" id="PTHR43190">
    <property type="entry name" value="N-ACETYL-D-GLUCOSAMINE KINASE"/>
    <property type="match status" value="1"/>
</dbReference>
<feature type="region of interest" description="Disordered" evidence="1">
    <location>
        <begin position="459"/>
        <end position="490"/>
    </location>
</feature>
<evidence type="ECO:0000256" key="1">
    <source>
        <dbReference type="SAM" id="MobiDB-lite"/>
    </source>
</evidence>
<sequence length="694" mass="72066">MIAMPSPIPINGSSSSSSSSSSSNNNNKNSSGGTSSNAGSAGSLSPTMTASAAARAISGSRTGPSLEPGPGAGAGAGTGAGTCAYIDDGTRKRHWPPRLYLAVDCGGTKTAAAVCDEAGILLGRGHGGPANYTDVGLLAFLNSVQEAVSDALRRVARHLLELPLDAWHSIQTADPPPIRVYDENGGSSSSSPSFSSSSRASIVAALDAIRFPGLPEDARRPWFEAAWFGIAGVDSPVDVTTLSPHLASLLSLPYPSPRLIVANDTSLLASPVTDPSRPEIRSGVVVIAGTGSIVMSFKQRSDGLLKVLGRVGGFGWLLGDEGSGYQVGKSAVRKVLDMADRQRLLAHSDEEDSNDREHGRDGEGCEEHEGSCSTSTSTSEESPDEGELVSFATRSGTIKMRKKPGPRCRVASSRTAARGDSVSKEAPPYGRVLRDRILQHWSIVSTDELLGAVYSDDISAAPSSSGSLRTSPATAKNGGDAETSAAATSSLSASEASANLLPPVAPTLDVEVQFRGASPIPSLSSSPTDSTASSSVHHSSHLAAGPASSARPPNSARSHSESSVRDDRSSRGERQTGERKHRLASLAPLVFHLAFSHDDAMSLDILREQAHHLAKSVAELLKPPPSTRAHLKAHESVLCMGGSLVGVERYRQLLVEELAKLGIAFDSVVYVGDPARSGAVALSAVVEKLRDSET</sequence>
<dbReference type="OrthoDB" id="311172at2759"/>
<dbReference type="EMBL" id="KZ819634">
    <property type="protein sequence ID" value="PWN92893.1"/>
    <property type="molecule type" value="Genomic_DNA"/>
</dbReference>
<feature type="compositionally biased region" description="Polar residues" evidence="1">
    <location>
        <begin position="461"/>
        <end position="474"/>
    </location>
</feature>
<dbReference type="AlphaFoldDB" id="A0A316YXT8"/>
<feature type="compositionally biased region" description="Low complexity" evidence="1">
    <location>
        <begin position="187"/>
        <end position="196"/>
    </location>
</feature>
<dbReference type="PANTHER" id="PTHR43190:SF3">
    <property type="entry name" value="N-ACETYL-D-GLUCOSAMINE KINASE"/>
    <property type="match status" value="1"/>
</dbReference>
<dbReference type="SUPFAM" id="SSF53067">
    <property type="entry name" value="Actin-like ATPase domain"/>
    <property type="match status" value="3"/>
</dbReference>
<feature type="region of interest" description="Disordered" evidence="1">
    <location>
        <begin position="1"/>
        <end position="77"/>
    </location>
</feature>
<dbReference type="RefSeq" id="XP_025380091.1">
    <property type="nucleotide sequence ID" value="XM_025525778.1"/>
</dbReference>
<dbReference type="InterPro" id="IPR052519">
    <property type="entry name" value="Euk-type_GlcNAc_Kinase"/>
</dbReference>
<reference evidence="2 3" key="1">
    <citation type="journal article" date="2018" name="Mol. Biol. Evol.">
        <title>Broad Genomic Sampling Reveals a Smut Pathogenic Ancestry of the Fungal Clade Ustilaginomycotina.</title>
        <authorList>
            <person name="Kijpornyongpan T."/>
            <person name="Mondo S.J."/>
            <person name="Barry K."/>
            <person name="Sandor L."/>
            <person name="Lee J."/>
            <person name="Lipzen A."/>
            <person name="Pangilinan J."/>
            <person name="LaButti K."/>
            <person name="Hainaut M."/>
            <person name="Henrissat B."/>
            <person name="Grigoriev I.V."/>
            <person name="Spatafora J.W."/>
            <person name="Aime M.C."/>
        </authorList>
    </citation>
    <scope>NUCLEOTIDE SEQUENCE [LARGE SCALE GENOMIC DNA]</scope>
    <source>
        <strain evidence="2 3">MCA 4198</strain>
    </source>
</reference>
<feature type="compositionally biased region" description="Low complexity" evidence="1">
    <location>
        <begin position="371"/>
        <end position="380"/>
    </location>
</feature>
<feature type="region of interest" description="Disordered" evidence="1">
    <location>
        <begin position="519"/>
        <end position="581"/>
    </location>
</feature>
<dbReference type="GeneID" id="37047694"/>
<feature type="compositionally biased region" description="Low complexity" evidence="1">
    <location>
        <begin position="481"/>
        <end position="490"/>
    </location>
</feature>
<keyword evidence="3" id="KW-1185">Reference proteome</keyword>
<accession>A0A316YXT8</accession>
<dbReference type="Gene3D" id="3.30.420.40">
    <property type="match status" value="3"/>
</dbReference>
<gene>
    <name evidence="2" type="ORF">FA10DRAFT_9150</name>
</gene>
<name>A0A316YXT8_9BASI</name>
<feature type="compositionally biased region" description="Basic and acidic residues" evidence="1">
    <location>
        <begin position="558"/>
        <end position="578"/>
    </location>
</feature>
<feature type="region of interest" description="Disordered" evidence="1">
    <location>
        <begin position="345"/>
        <end position="426"/>
    </location>
</feature>
<dbReference type="STRING" id="215250.A0A316YXT8"/>
<protein>
    <submittedName>
        <fullName evidence="2">Uncharacterized protein</fullName>
    </submittedName>
</protein>
<feature type="compositionally biased region" description="Low complexity" evidence="1">
    <location>
        <begin position="519"/>
        <end position="557"/>
    </location>
</feature>
<evidence type="ECO:0000313" key="2">
    <source>
        <dbReference type="EMBL" id="PWN92893.1"/>
    </source>
</evidence>
<evidence type="ECO:0000313" key="3">
    <source>
        <dbReference type="Proteomes" id="UP000245768"/>
    </source>
</evidence>
<dbReference type="InterPro" id="IPR043129">
    <property type="entry name" value="ATPase_NBD"/>
</dbReference>